<dbReference type="Gene3D" id="3.60.10.10">
    <property type="entry name" value="Endonuclease/exonuclease/phosphatase"/>
    <property type="match status" value="1"/>
</dbReference>
<evidence type="ECO:0000313" key="3">
    <source>
        <dbReference type="Proteomes" id="UP000254875"/>
    </source>
</evidence>
<sequence>MRNPKELIRESVAPKDFIAVSWNLHKGRTPLGFQAWQAMQRWVQSTHADAYFLQEAMARRMPSPVLSSGFGAPLTVDPLDDVWHCQATEIARALELEIALGPNVFKPSWRHGNAILSPHPLDLGGRWDISAHRFEKRGLLVARATFGGHSVTLLCAHLALTRSARLRQMNWIAHWIAKEAPEGPLVLAGDFNDWRNDSVPLFGEHGLHEVATLLGESGRTFPAFSPALALDKMFVRGMQPIEWIQPTQETAWLSDHLPYMARLRVE</sequence>
<feature type="domain" description="Endonuclease/exonuclease/phosphatase" evidence="1">
    <location>
        <begin position="20"/>
        <end position="256"/>
    </location>
</feature>
<dbReference type="EMBL" id="QHKS01000002">
    <property type="protein sequence ID" value="RDK04054.1"/>
    <property type="molecule type" value="Genomic_DNA"/>
</dbReference>
<dbReference type="PANTHER" id="PTHR14859:SF15">
    <property type="entry name" value="ENDONUCLEASE_EXONUCLEASE_PHOSPHATASE DOMAIN-CONTAINING PROTEIN"/>
    <property type="match status" value="1"/>
</dbReference>
<keyword evidence="3" id="KW-1185">Reference proteome</keyword>
<dbReference type="GO" id="GO:0004519">
    <property type="term" value="F:endonuclease activity"/>
    <property type="evidence" value="ECO:0007669"/>
    <property type="project" value="UniProtKB-KW"/>
</dbReference>
<dbReference type="InterPro" id="IPR005135">
    <property type="entry name" value="Endo/exonuclease/phosphatase"/>
</dbReference>
<dbReference type="GO" id="GO:0016020">
    <property type="term" value="C:membrane"/>
    <property type="evidence" value="ECO:0007669"/>
    <property type="project" value="GOC"/>
</dbReference>
<keyword evidence="2" id="KW-0255">Endonuclease</keyword>
<name>A0A370NEM2_9BURK</name>
<dbReference type="RefSeq" id="WP_115099391.1">
    <property type="nucleotide sequence ID" value="NZ_QHKS01000002.1"/>
</dbReference>
<accession>A0A370NEM2</accession>
<organism evidence="2 3">
    <name type="scientific">Paraburkholderia lacunae</name>
    <dbReference type="NCBI Taxonomy" id="2211104"/>
    <lineage>
        <taxon>Bacteria</taxon>
        <taxon>Pseudomonadati</taxon>
        <taxon>Pseudomonadota</taxon>
        <taxon>Betaproteobacteria</taxon>
        <taxon>Burkholderiales</taxon>
        <taxon>Burkholderiaceae</taxon>
        <taxon>Paraburkholderia</taxon>
    </lineage>
</organism>
<dbReference type="InterPro" id="IPR036691">
    <property type="entry name" value="Endo/exonu/phosph_ase_sf"/>
</dbReference>
<dbReference type="InterPro" id="IPR051916">
    <property type="entry name" value="GPI-anchor_lipid_remodeler"/>
</dbReference>
<dbReference type="Proteomes" id="UP000254875">
    <property type="component" value="Unassembled WGS sequence"/>
</dbReference>
<keyword evidence="2" id="KW-0540">Nuclease</keyword>
<evidence type="ECO:0000259" key="1">
    <source>
        <dbReference type="Pfam" id="PF03372"/>
    </source>
</evidence>
<reference evidence="3" key="1">
    <citation type="submission" date="2018-05" db="EMBL/GenBank/DDBJ databases">
        <authorList>
            <person name="Feng T."/>
        </authorList>
    </citation>
    <scope>NUCLEOTIDE SEQUENCE [LARGE SCALE GENOMIC DNA]</scope>
    <source>
        <strain evidence="3">S27</strain>
    </source>
</reference>
<dbReference type="Pfam" id="PF03372">
    <property type="entry name" value="Exo_endo_phos"/>
    <property type="match status" value="1"/>
</dbReference>
<keyword evidence="2" id="KW-0378">Hydrolase</keyword>
<dbReference type="SUPFAM" id="SSF56219">
    <property type="entry name" value="DNase I-like"/>
    <property type="match status" value="1"/>
</dbReference>
<evidence type="ECO:0000313" key="2">
    <source>
        <dbReference type="EMBL" id="RDK04054.1"/>
    </source>
</evidence>
<dbReference type="AlphaFoldDB" id="A0A370NEM2"/>
<comment type="caution">
    <text evidence="2">The sequence shown here is derived from an EMBL/GenBank/DDBJ whole genome shotgun (WGS) entry which is preliminary data.</text>
</comment>
<dbReference type="PANTHER" id="PTHR14859">
    <property type="entry name" value="CALCOFLUOR WHITE HYPERSENSITIVE PROTEIN PRECURSOR"/>
    <property type="match status" value="1"/>
</dbReference>
<dbReference type="OrthoDB" id="9793162at2"/>
<gene>
    <name evidence="2" type="ORF">DLM46_03485</name>
</gene>
<proteinExistence type="predicted"/>
<protein>
    <submittedName>
        <fullName evidence="2">Endonuclease</fullName>
    </submittedName>
</protein>
<dbReference type="GO" id="GO:0006506">
    <property type="term" value="P:GPI anchor biosynthetic process"/>
    <property type="evidence" value="ECO:0007669"/>
    <property type="project" value="TreeGrafter"/>
</dbReference>